<dbReference type="PANTHER" id="PTHR31302">
    <property type="entry name" value="TRANSMEMBRANE PROTEIN WITH METALLOPHOSPHOESTERASE DOMAIN-RELATED"/>
    <property type="match status" value="1"/>
</dbReference>
<dbReference type="AlphaFoldDB" id="A0A921LN05"/>
<proteinExistence type="predicted"/>
<accession>A0A921LN05</accession>
<evidence type="ECO:0000259" key="1">
    <source>
        <dbReference type="Pfam" id="PF00149"/>
    </source>
</evidence>
<feature type="domain" description="Calcineurin-like phosphoesterase" evidence="1">
    <location>
        <begin position="1"/>
        <end position="195"/>
    </location>
</feature>
<comment type="caution">
    <text evidence="2">The sequence shown here is derived from an EMBL/GenBank/DDBJ whole genome shotgun (WGS) entry which is preliminary data.</text>
</comment>
<dbReference type="GO" id="GO:0016787">
    <property type="term" value="F:hydrolase activity"/>
    <property type="evidence" value="ECO:0007669"/>
    <property type="project" value="InterPro"/>
</dbReference>
<dbReference type="InterPro" id="IPR029052">
    <property type="entry name" value="Metallo-depent_PP-like"/>
</dbReference>
<dbReference type="InterPro" id="IPR004843">
    <property type="entry name" value="Calcineurin-like_PHP"/>
</dbReference>
<sequence>MAVFVIGDLHLSLGTNKPMDVFPGWEGYLPKLEKNWRTLVSPEDTVVLAGDTSWAMNLQDTQADFSFLQGLPGQKWLLKGNHDYWWTTTRKMENFLQEKQFDTLHILHNNACVVGDTALCGTRGWPFDDAAAQGEKLMAREAGRLRMSLQAAGESARKIAFLHYPPVYPGTGAQDLIDVLQEFGVKECYYGHLHGKSIRFAVQGAVNGIRYRLISADGLGFCPYKLEEHTEGVAHE</sequence>
<reference evidence="2" key="2">
    <citation type="submission" date="2021-09" db="EMBL/GenBank/DDBJ databases">
        <authorList>
            <person name="Gilroy R."/>
        </authorList>
    </citation>
    <scope>NUCLEOTIDE SEQUENCE</scope>
    <source>
        <strain evidence="2">ChiBcec21-2208</strain>
    </source>
</reference>
<dbReference type="Pfam" id="PF00149">
    <property type="entry name" value="Metallophos"/>
    <property type="match status" value="1"/>
</dbReference>
<dbReference type="InterPro" id="IPR051158">
    <property type="entry name" value="Metallophosphoesterase_sf"/>
</dbReference>
<dbReference type="EMBL" id="DYVE01000007">
    <property type="protein sequence ID" value="HJG27070.1"/>
    <property type="molecule type" value="Genomic_DNA"/>
</dbReference>
<evidence type="ECO:0000313" key="3">
    <source>
        <dbReference type="Proteomes" id="UP000782880"/>
    </source>
</evidence>
<dbReference type="Proteomes" id="UP000782880">
    <property type="component" value="Unassembled WGS sequence"/>
</dbReference>
<gene>
    <name evidence="2" type="ORF">K8V20_00260</name>
</gene>
<dbReference type="InterPro" id="IPR014578">
    <property type="entry name" value="Pesterase_CT488"/>
</dbReference>
<dbReference type="SUPFAM" id="SSF56300">
    <property type="entry name" value="Metallo-dependent phosphatases"/>
    <property type="match status" value="1"/>
</dbReference>
<reference evidence="2" key="1">
    <citation type="journal article" date="2021" name="PeerJ">
        <title>Extensive microbial diversity within the chicken gut microbiome revealed by metagenomics and culture.</title>
        <authorList>
            <person name="Gilroy R."/>
            <person name="Ravi A."/>
            <person name="Getino M."/>
            <person name="Pursley I."/>
            <person name="Horton D.L."/>
            <person name="Alikhan N.F."/>
            <person name="Baker D."/>
            <person name="Gharbi K."/>
            <person name="Hall N."/>
            <person name="Watson M."/>
            <person name="Adriaenssens E.M."/>
            <person name="Foster-Nyarko E."/>
            <person name="Jarju S."/>
            <person name="Secka A."/>
            <person name="Antonio M."/>
            <person name="Oren A."/>
            <person name="Chaudhuri R.R."/>
            <person name="La Ragione R."/>
            <person name="Hildebrand F."/>
            <person name="Pallen M.J."/>
        </authorList>
    </citation>
    <scope>NUCLEOTIDE SEQUENCE</scope>
    <source>
        <strain evidence="2">ChiBcec21-2208</strain>
    </source>
</reference>
<dbReference type="PIRSF" id="PIRSF033094">
    <property type="entry name" value="Pesterase_CT488"/>
    <property type="match status" value="1"/>
</dbReference>
<protein>
    <submittedName>
        <fullName evidence="2">Metallophosphoesterase</fullName>
    </submittedName>
</protein>
<organism evidence="2 3">
    <name type="scientific">Subdoligranulum variabile</name>
    <dbReference type="NCBI Taxonomy" id="214851"/>
    <lineage>
        <taxon>Bacteria</taxon>
        <taxon>Bacillati</taxon>
        <taxon>Bacillota</taxon>
        <taxon>Clostridia</taxon>
        <taxon>Eubacteriales</taxon>
        <taxon>Oscillospiraceae</taxon>
        <taxon>Subdoligranulum</taxon>
    </lineage>
</organism>
<name>A0A921LN05_9FIRM</name>
<evidence type="ECO:0000313" key="2">
    <source>
        <dbReference type="EMBL" id="HJG27070.1"/>
    </source>
</evidence>
<dbReference type="PANTHER" id="PTHR31302:SF22">
    <property type="entry name" value="PHOSPHOESTERASE"/>
    <property type="match status" value="1"/>
</dbReference>
<dbReference type="Gene3D" id="3.60.21.10">
    <property type="match status" value="1"/>
</dbReference>